<sequence>MCEAAGVLSPQQMLLDMIRCLILQVLMLKRGRHIRTEVDLSAPSLTVLIGRDANIQTALQMFLHVRFELAPSYLCVIEGAQYLQDPVDLAHTEDLRQVFAELVKPPLLWTSSRSLPGATAACISTVGGPVPPTKVYVASDGYVGVLRQLALQGQIEMVRKRR</sequence>
<dbReference type="EMBL" id="KB706608">
    <property type="protein sequence ID" value="EMR66645.1"/>
    <property type="molecule type" value="Genomic_DNA"/>
</dbReference>
<dbReference type="Proteomes" id="UP000012174">
    <property type="component" value="Unassembled WGS sequence"/>
</dbReference>
<name>M7TIW3_EUTLA</name>
<reference evidence="2" key="1">
    <citation type="journal article" date="2013" name="Genome Announc.">
        <title>Draft genome sequence of the grapevine dieback fungus Eutypa lata UCR-EL1.</title>
        <authorList>
            <person name="Blanco-Ulate B."/>
            <person name="Rolshausen P.E."/>
            <person name="Cantu D."/>
        </authorList>
    </citation>
    <scope>NUCLEOTIDE SEQUENCE [LARGE SCALE GENOMIC DNA]</scope>
    <source>
        <strain evidence="2">UCR-EL1</strain>
    </source>
</reference>
<proteinExistence type="predicted"/>
<gene>
    <name evidence="1" type="ORF">UCREL1_6360</name>
</gene>
<keyword evidence="2" id="KW-1185">Reference proteome</keyword>
<dbReference type="OrthoDB" id="4840035at2759"/>
<organism evidence="1 2">
    <name type="scientific">Eutypa lata (strain UCR-EL1)</name>
    <name type="common">Grapevine dieback disease fungus</name>
    <name type="synonym">Eutypa armeniacae</name>
    <dbReference type="NCBI Taxonomy" id="1287681"/>
    <lineage>
        <taxon>Eukaryota</taxon>
        <taxon>Fungi</taxon>
        <taxon>Dikarya</taxon>
        <taxon>Ascomycota</taxon>
        <taxon>Pezizomycotina</taxon>
        <taxon>Sordariomycetes</taxon>
        <taxon>Xylariomycetidae</taxon>
        <taxon>Xylariales</taxon>
        <taxon>Diatrypaceae</taxon>
        <taxon>Eutypa</taxon>
    </lineage>
</organism>
<dbReference type="HOGENOM" id="CLU_1635380_0_0_1"/>
<protein>
    <submittedName>
        <fullName evidence="1">Uncharacterized protein</fullName>
    </submittedName>
</protein>
<evidence type="ECO:0000313" key="1">
    <source>
        <dbReference type="EMBL" id="EMR66645.1"/>
    </source>
</evidence>
<evidence type="ECO:0000313" key="2">
    <source>
        <dbReference type="Proteomes" id="UP000012174"/>
    </source>
</evidence>
<dbReference type="KEGG" id="ela:UCREL1_6360"/>
<accession>M7TIW3</accession>
<dbReference type="AlphaFoldDB" id="M7TIW3"/>